<dbReference type="AlphaFoldDB" id="A0A6I8TDM2"/>
<reference evidence="2 3" key="1">
    <citation type="submission" date="2017-06" db="EMBL/GenBank/DDBJ databases">
        <title>Aedes aegypti genome working group (AGWG) sequencing and assembly.</title>
        <authorList>
            <consortium name="Aedes aegypti Genome Working Group (AGWG)"/>
            <person name="Matthews B.J."/>
        </authorList>
    </citation>
    <scope>NUCLEOTIDE SEQUENCE [LARGE SCALE GENOMIC DNA]</scope>
    <source>
        <strain evidence="2 3">LVP_AGWG</strain>
    </source>
</reference>
<dbReference type="InParanoid" id="A0A6I8TDM2"/>
<dbReference type="Gene3D" id="3.40.50.300">
    <property type="entry name" value="P-loop containing nucleotide triphosphate hydrolases"/>
    <property type="match status" value="1"/>
</dbReference>
<feature type="compositionally biased region" description="Polar residues" evidence="1">
    <location>
        <begin position="117"/>
        <end position="129"/>
    </location>
</feature>
<dbReference type="SUPFAM" id="SSF52540">
    <property type="entry name" value="P-loop containing nucleoside triphosphate hydrolases"/>
    <property type="match status" value="1"/>
</dbReference>
<dbReference type="InterPro" id="IPR002625">
    <property type="entry name" value="Smr_dom"/>
</dbReference>
<sequence>MLGDEVLAQLTEMFGDYIDQTRIQTTMKRCHNDLESCIELLLKDETADEDEKMPSAQTLNSWDMVLAVNEKKEPTMPNPDPAASTGAIRKTYTVTQQASESESISFASFLQKGTAPQGWSTVPQPQRNVTPARRADKWPPNFDSVVDLINKGYRVMVLMRGAPGSGKSFLARALIDKTLANGDYRNHIFSADDYFVVDGVYKYQADRIDEAHRFNQNNVLAKARDGWSPIVVDNTHMKLWEMFAYVQIAADNGYYLEVLEPATHWRYNARSLAARNTHGVPEQKIKIMLANYEKLKDTTELYKACKLKHALYLPARMRHFPIVKEDLLEKKTEDSGNSRQDTTNEEPTTIDSIVKEWTLADWEASNDAQTNTASRDSEDNAIDLTDIPIPKPPRQVTPKHAPLASALDTNSSSMADGTVEQSDPSEWNWPVTNEVSWKPYDEESVDFWTQSDPTGAQQPPKSPETPRPKRTEPPPSQDPTSFLLSSIQIPANWKTPESSTGVTPIASVQKKKSEKKRVALVKHRRGCKNENTSFSEICNLYPQIPVQYLWDLFENCNGDGDWTANLLLEEQKNYEFKGTADSEAGAVGGQLAFECDCNETMISQVPSGDPLGSGGGGYETDRSTVSSESPRNTSKRKEKPLSEDLQNAKKQLEAFVVLGKEHYSKHIQQIRAAKGIISKEEADRKSEESETSSLDDPIKSDPEVFEVTLGIDLIKQLHAIFKDKHSSNSIALDELTEDRTKVFMATEMAEQLYLSFLDSVYSCREENKIYTLKRDAHLAQQMEAKEKYPVLFKKPSDTPNLNDIMEMEYALTAYRNEINGWAKQAPQDLASQMTRQKLVEMYPGVEENVLAEILHAHDNKFNDTVKVLNNSIPEDLRNQIAQEREALLKRAEAEKQKPIAAPFPPAPAPEQEPPHSEDAINLHLKTAEECRNLSQHHQELKNECHEKARNAIQRGMAGVAEYYAQVARLHRTKIDMYNSKASNAIMEVHKLTLNNADVLDLHYLHSEEALRCMEIFLAEQARKLSTRRQQYKELFIITGRGLHSADGIPIIKHRVKAMLRDLGLRCTELNPGFLKLKLFNNPDMLDRLMAS</sequence>
<feature type="compositionally biased region" description="Polar residues" evidence="1">
    <location>
        <begin position="337"/>
        <end position="350"/>
    </location>
</feature>
<gene>
    <name evidence="2" type="primary">5568423</name>
</gene>
<dbReference type="SUPFAM" id="SSF160443">
    <property type="entry name" value="SMR domain-like"/>
    <property type="match status" value="1"/>
</dbReference>
<dbReference type="SMART" id="SM01162">
    <property type="entry name" value="DUF1771"/>
    <property type="match status" value="1"/>
</dbReference>
<dbReference type="PANTHER" id="PTHR46535:SF1">
    <property type="entry name" value="NEDD4-BINDING PROTEIN 2"/>
    <property type="match status" value="1"/>
</dbReference>
<organism evidence="2 3">
    <name type="scientific">Aedes aegypti</name>
    <name type="common">Yellowfever mosquito</name>
    <name type="synonym">Culex aegypti</name>
    <dbReference type="NCBI Taxonomy" id="7159"/>
    <lineage>
        <taxon>Eukaryota</taxon>
        <taxon>Metazoa</taxon>
        <taxon>Ecdysozoa</taxon>
        <taxon>Arthropoda</taxon>
        <taxon>Hexapoda</taxon>
        <taxon>Insecta</taxon>
        <taxon>Pterygota</taxon>
        <taxon>Neoptera</taxon>
        <taxon>Endopterygota</taxon>
        <taxon>Diptera</taxon>
        <taxon>Nematocera</taxon>
        <taxon>Culicoidea</taxon>
        <taxon>Culicidae</taxon>
        <taxon>Culicinae</taxon>
        <taxon>Aedini</taxon>
        <taxon>Aedes</taxon>
        <taxon>Stegomyia</taxon>
    </lineage>
</organism>
<dbReference type="InterPro" id="IPR013899">
    <property type="entry name" value="DUF1771"/>
</dbReference>
<feature type="region of interest" description="Disordered" evidence="1">
    <location>
        <begin position="365"/>
        <end position="431"/>
    </location>
</feature>
<feature type="compositionally biased region" description="Polar residues" evidence="1">
    <location>
        <begin position="623"/>
        <end position="632"/>
    </location>
</feature>
<dbReference type="Gene3D" id="3.30.1370.110">
    <property type="match status" value="1"/>
</dbReference>
<dbReference type="PANTHER" id="PTHR46535">
    <property type="entry name" value="NEDD4-BINDING PROTEIN 2"/>
    <property type="match status" value="1"/>
</dbReference>
<dbReference type="Pfam" id="PF08590">
    <property type="entry name" value="DUF1771"/>
    <property type="match status" value="1"/>
</dbReference>
<dbReference type="EnsemblMetazoa" id="AAEL006843-RB">
    <property type="protein sequence ID" value="AAEL006843-PB"/>
    <property type="gene ID" value="AAEL006843"/>
</dbReference>
<dbReference type="InterPro" id="IPR036063">
    <property type="entry name" value="Smr_dom_sf"/>
</dbReference>
<protein>
    <submittedName>
        <fullName evidence="2">Uncharacterized protein</fullName>
    </submittedName>
</protein>
<feature type="compositionally biased region" description="Polar residues" evidence="1">
    <location>
        <begin position="447"/>
        <end position="459"/>
    </location>
</feature>
<dbReference type="Pfam" id="PF01713">
    <property type="entry name" value="Smr"/>
    <property type="match status" value="1"/>
</dbReference>
<feature type="region of interest" description="Disordered" evidence="1">
    <location>
        <begin position="604"/>
        <end position="644"/>
    </location>
</feature>
<accession>A0A6I8TDM2</accession>
<proteinExistence type="predicted"/>
<keyword evidence="3" id="KW-1185">Reference proteome</keyword>
<feature type="compositionally biased region" description="Basic and acidic residues" evidence="1">
    <location>
        <begin position="679"/>
        <end position="688"/>
    </location>
</feature>
<dbReference type="PROSITE" id="PS50828">
    <property type="entry name" value="SMR"/>
    <property type="match status" value="1"/>
</dbReference>
<evidence type="ECO:0000313" key="2">
    <source>
        <dbReference type="EnsemblMetazoa" id="AAEL006843-PB"/>
    </source>
</evidence>
<evidence type="ECO:0000256" key="1">
    <source>
        <dbReference type="SAM" id="MobiDB-lite"/>
    </source>
</evidence>
<dbReference type="SMART" id="SM00463">
    <property type="entry name" value="SMR"/>
    <property type="match status" value="1"/>
</dbReference>
<dbReference type="Proteomes" id="UP000008820">
    <property type="component" value="Chromosome 3"/>
</dbReference>
<evidence type="ECO:0000313" key="3">
    <source>
        <dbReference type="Proteomes" id="UP000008820"/>
    </source>
</evidence>
<feature type="region of interest" description="Disordered" evidence="1">
    <location>
        <begin position="116"/>
        <end position="136"/>
    </location>
</feature>
<name>A0A6I8TDM2_AEDAE</name>
<dbReference type="OrthoDB" id="3231855at2759"/>
<dbReference type="InterPro" id="IPR052772">
    <property type="entry name" value="Endo/PolyKinase_Domain-Protein"/>
</dbReference>
<feature type="compositionally biased region" description="Polar residues" evidence="1">
    <location>
        <begin position="407"/>
        <end position="431"/>
    </location>
</feature>
<dbReference type="GO" id="GO:0005634">
    <property type="term" value="C:nucleus"/>
    <property type="evidence" value="ECO:0007669"/>
    <property type="project" value="TreeGrafter"/>
</dbReference>
<feature type="region of interest" description="Disordered" evidence="1">
    <location>
        <begin position="447"/>
        <end position="482"/>
    </location>
</feature>
<dbReference type="CDD" id="cd14279">
    <property type="entry name" value="CUE"/>
    <property type="match status" value="2"/>
</dbReference>
<dbReference type="GO" id="GO:0004519">
    <property type="term" value="F:endonuclease activity"/>
    <property type="evidence" value="ECO:0007669"/>
    <property type="project" value="TreeGrafter"/>
</dbReference>
<feature type="region of interest" description="Disordered" evidence="1">
    <location>
        <begin position="330"/>
        <end position="350"/>
    </location>
</feature>
<dbReference type="FunCoup" id="A0A6I8TDM2">
    <property type="interactions" value="15"/>
</dbReference>
<dbReference type="InterPro" id="IPR027417">
    <property type="entry name" value="P-loop_NTPase"/>
</dbReference>
<feature type="region of interest" description="Disordered" evidence="1">
    <location>
        <begin position="679"/>
        <end position="699"/>
    </location>
</feature>
<reference evidence="2" key="2">
    <citation type="submission" date="2020-05" db="UniProtKB">
        <authorList>
            <consortium name="EnsemblMetazoa"/>
        </authorList>
    </citation>
    <scope>IDENTIFICATION</scope>
    <source>
        <strain evidence="2">LVP_AGWG</strain>
    </source>
</reference>
<dbReference type="Pfam" id="PF13671">
    <property type="entry name" value="AAA_33"/>
    <property type="match status" value="1"/>
</dbReference>